<dbReference type="InterPro" id="IPR050382">
    <property type="entry name" value="MFS_Na/Anion_cotransporter"/>
</dbReference>
<organism evidence="8 9">
    <name type="scientific">Streptomyces ochraceiscleroticus</name>
    <dbReference type="NCBI Taxonomy" id="47761"/>
    <lineage>
        <taxon>Bacteria</taxon>
        <taxon>Bacillati</taxon>
        <taxon>Actinomycetota</taxon>
        <taxon>Actinomycetes</taxon>
        <taxon>Kitasatosporales</taxon>
        <taxon>Streptomycetaceae</taxon>
        <taxon>Streptomyces</taxon>
    </lineage>
</organism>
<dbReference type="Proteomes" id="UP001596139">
    <property type="component" value="Unassembled WGS sequence"/>
</dbReference>
<keyword evidence="2 6" id="KW-0812">Transmembrane</keyword>
<evidence type="ECO:0000256" key="4">
    <source>
        <dbReference type="ARBA" id="ARBA00023136"/>
    </source>
</evidence>
<feature type="transmembrane region" description="Helical" evidence="6">
    <location>
        <begin position="180"/>
        <end position="199"/>
    </location>
</feature>
<name>A0ABW1MLH5_9ACTN</name>
<evidence type="ECO:0000259" key="7">
    <source>
        <dbReference type="PROSITE" id="PS50850"/>
    </source>
</evidence>
<dbReference type="InterPro" id="IPR036259">
    <property type="entry name" value="MFS_trans_sf"/>
</dbReference>
<evidence type="ECO:0000256" key="5">
    <source>
        <dbReference type="SAM" id="MobiDB-lite"/>
    </source>
</evidence>
<comment type="subcellular location">
    <subcellularLocation>
        <location evidence="1">Cell membrane</location>
        <topology evidence="1">Multi-pass membrane protein</topology>
    </subcellularLocation>
</comment>
<feature type="transmembrane region" description="Helical" evidence="6">
    <location>
        <begin position="93"/>
        <end position="121"/>
    </location>
</feature>
<dbReference type="PROSITE" id="PS50850">
    <property type="entry name" value="MFS"/>
    <property type="match status" value="1"/>
</dbReference>
<reference evidence="9" key="1">
    <citation type="journal article" date="2019" name="Int. J. Syst. Evol. Microbiol.">
        <title>The Global Catalogue of Microorganisms (GCM) 10K type strain sequencing project: providing services to taxonomists for standard genome sequencing and annotation.</title>
        <authorList>
            <consortium name="The Broad Institute Genomics Platform"/>
            <consortium name="The Broad Institute Genome Sequencing Center for Infectious Disease"/>
            <person name="Wu L."/>
            <person name="Ma J."/>
        </authorList>
    </citation>
    <scope>NUCLEOTIDE SEQUENCE [LARGE SCALE GENOMIC DNA]</scope>
    <source>
        <strain evidence="9">CGMCC 1.15180</strain>
    </source>
</reference>
<sequence>MAPTAAPPTATASPRRWAGILSLLAVVLISYVDRVNASVLITDRAFTDHFGMTGDRVLQGALMTVFLIGYGLAAFFLTPLYESALGARRGLLVSVGLWAALTLLSPYALGALMFLALRFLLGVSEGPLFSLKTMYVKEHFAPHEVGRPNAVSSMGVSLGTAVGLPLITYLVHRYDWHTSFVLLALLNAAIGLPLIALFIRGRGRAGEGRSGQESAPTGPRRGVAATLREALRTPRLGCILLIEIATLAYLWGSSSWLPAYLLQERHFSLAQMGAVSALPFLTSLASGFLGGHLIDKLPARRLPLLFVVGALGTGSCVLLVITADAAWLAATGLVLAGGFWGLQGPAIPTLVQRHAPAGTVGSAYGVVNGVGNLVSAFMPTAMGAAIALGGGHGFAAGYALLIGAQAVTLVCGAWLLLRPGPPATEEPPVRPRTTSPAPPHPTP</sequence>
<keyword evidence="3 6" id="KW-1133">Transmembrane helix</keyword>
<feature type="transmembrane region" description="Helical" evidence="6">
    <location>
        <begin position="269"/>
        <end position="290"/>
    </location>
</feature>
<dbReference type="Gene3D" id="1.20.1250.20">
    <property type="entry name" value="MFS general substrate transporter like domains"/>
    <property type="match status" value="2"/>
</dbReference>
<keyword evidence="9" id="KW-1185">Reference proteome</keyword>
<dbReference type="InterPro" id="IPR011701">
    <property type="entry name" value="MFS"/>
</dbReference>
<dbReference type="Pfam" id="PF07690">
    <property type="entry name" value="MFS_1"/>
    <property type="match status" value="1"/>
</dbReference>
<evidence type="ECO:0000256" key="2">
    <source>
        <dbReference type="ARBA" id="ARBA00022692"/>
    </source>
</evidence>
<evidence type="ECO:0000256" key="1">
    <source>
        <dbReference type="ARBA" id="ARBA00004651"/>
    </source>
</evidence>
<dbReference type="InterPro" id="IPR020846">
    <property type="entry name" value="MFS_dom"/>
</dbReference>
<feature type="region of interest" description="Disordered" evidence="5">
    <location>
        <begin position="421"/>
        <end position="443"/>
    </location>
</feature>
<keyword evidence="4 6" id="KW-0472">Membrane</keyword>
<feature type="transmembrane region" description="Helical" evidence="6">
    <location>
        <begin position="61"/>
        <end position="81"/>
    </location>
</feature>
<evidence type="ECO:0000313" key="9">
    <source>
        <dbReference type="Proteomes" id="UP001596139"/>
    </source>
</evidence>
<feature type="transmembrane region" description="Helical" evidence="6">
    <location>
        <begin position="327"/>
        <end position="351"/>
    </location>
</feature>
<gene>
    <name evidence="8" type="ORF">ACFP4F_18905</name>
</gene>
<feature type="transmembrane region" description="Helical" evidence="6">
    <location>
        <begin position="363"/>
        <end position="388"/>
    </location>
</feature>
<feature type="transmembrane region" description="Helical" evidence="6">
    <location>
        <begin position="236"/>
        <end position="257"/>
    </location>
</feature>
<proteinExistence type="predicted"/>
<evidence type="ECO:0000256" key="3">
    <source>
        <dbReference type="ARBA" id="ARBA00022989"/>
    </source>
</evidence>
<dbReference type="PANTHER" id="PTHR11662:SF399">
    <property type="entry name" value="FI19708P1-RELATED"/>
    <property type="match status" value="1"/>
</dbReference>
<dbReference type="SUPFAM" id="SSF103473">
    <property type="entry name" value="MFS general substrate transporter"/>
    <property type="match status" value="1"/>
</dbReference>
<dbReference type="RefSeq" id="WP_051862806.1">
    <property type="nucleotide sequence ID" value="NZ_JBHSPX010000005.1"/>
</dbReference>
<evidence type="ECO:0000256" key="6">
    <source>
        <dbReference type="SAM" id="Phobius"/>
    </source>
</evidence>
<comment type="caution">
    <text evidence="8">The sequence shown here is derived from an EMBL/GenBank/DDBJ whole genome shotgun (WGS) entry which is preliminary data.</text>
</comment>
<dbReference type="PANTHER" id="PTHR11662">
    <property type="entry name" value="SOLUTE CARRIER FAMILY 17"/>
    <property type="match status" value="1"/>
</dbReference>
<protein>
    <submittedName>
        <fullName evidence="8">MFS transporter</fullName>
    </submittedName>
</protein>
<feature type="transmembrane region" description="Helical" evidence="6">
    <location>
        <begin position="302"/>
        <end position="321"/>
    </location>
</feature>
<dbReference type="EMBL" id="JBHSPX010000005">
    <property type="protein sequence ID" value="MFC6064605.1"/>
    <property type="molecule type" value="Genomic_DNA"/>
</dbReference>
<feature type="domain" description="Major facilitator superfamily (MFS) profile" evidence="7">
    <location>
        <begin position="19"/>
        <end position="422"/>
    </location>
</feature>
<evidence type="ECO:0000313" key="8">
    <source>
        <dbReference type="EMBL" id="MFC6064605.1"/>
    </source>
</evidence>
<feature type="transmembrane region" description="Helical" evidence="6">
    <location>
        <begin position="394"/>
        <end position="417"/>
    </location>
</feature>
<accession>A0ABW1MLH5</accession>